<feature type="transmembrane region" description="Helical" evidence="1">
    <location>
        <begin position="30"/>
        <end position="51"/>
    </location>
</feature>
<feature type="transmembrane region" description="Helical" evidence="1">
    <location>
        <begin position="6"/>
        <end position="23"/>
    </location>
</feature>
<keyword evidence="1" id="KW-0812">Transmembrane</keyword>
<keyword evidence="1" id="KW-1133">Transmembrane helix</keyword>
<dbReference type="EMBL" id="VSSQ01001459">
    <property type="protein sequence ID" value="MPM08522.1"/>
    <property type="molecule type" value="Genomic_DNA"/>
</dbReference>
<sequence>MAVDIAIYAVTMAVGFVLPSLLWRSAASKWSSAVFFAVIVLGVAILLFTFIPPEGVLFDDLSSAGAWSVIPY</sequence>
<proteinExistence type="predicted"/>
<evidence type="ECO:0000256" key="1">
    <source>
        <dbReference type="SAM" id="Phobius"/>
    </source>
</evidence>
<accession>A0A644WXH5</accession>
<reference evidence="2" key="1">
    <citation type="submission" date="2019-08" db="EMBL/GenBank/DDBJ databases">
        <authorList>
            <person name="Kucharzyk K."/>
            <person name="Murdoch R.W."/>
            <person name="Higgins S."/>
            <person name="Loffler F."/>
        </authorList>
    </citation>
    <scope>NUCLEOTIDE SEQUENCE</scope>
</reference>
<keyword evidence="1" id="KW-0472">Membrane</keyword>
<gene>
    <name evidence="2" type="ORF">SDC9_54835</name>
</gene>
<evidence type="ECO:0000313" key="2">
    <source>
        <dbReference type="EMBL" id="MPM08522.1"/>
    </source>
</evidence>
<comment type="caution">
    <text evidence="2">The sequence shown here is derived from an EMBL/GenBank/DDBJ whole genome shotgun (WGS) entry which is preliminary data.</text>
</comment>
<organism evidence="2">
    <name type="scientific">bioreactor metagenome</name>
    <dbReference type="NCBI Taxonomy" id="1076179"/>
    <lineage>
        <taxon>unclassified sequences</taxon>
        <taxon>metagenomes</taxon>
        <taxon>ecological metagenomes</taxon>
    </lineage>
</organism>
<name>A0A644WXH5_9ZZZZ</name>
<protein>
    <submittedName>
        <fullName evidence="2">Uncharacterized protein</fullName>
    </submittedName>
</protein>
<dbReference type="AlphaFoldDB" id="A0A644WXH5"/>